<evidence type="ECO:0000259" key="2">
    <source>
        <dbReference type="PROSITE" id="PS50943"/>
    </source>
</evidence>
<dbReference type="PROSITE" id="PS50943">
    <property type="entry name" value="HTH_CROC1"/>
    <property type="match status" value="1"/>
</dbReference>
<feature type="region of interest" description="Disordered" evidence="1">
    <location>
        <begin position="87"/>
        <end position="115"/>
    </location>
</feature>
<protein>
    <submittedName>
        <fullName evidence="3">Xre family DNA-binding protein</fullName>
    </submittedName>
</protein>
<sequence>MTTLMVVDGDRGESRSLAVARRLREELAGRRISVSEVARRIGTTQQKLSRRMTGLTPWDVNELDEVCRAAGISFVYVTTGIREVPAPGGPDGGGVEPPAGIEPATYSLRVNRSTD</sequence>
<name>A0A100XAT8_MYCTH</name>
<dbReference type="Pfam" id="PF13443">
    <property type="entry name" value="HTH_26"/>
    <property type="match status" value="1"/>
</dbReference>
<organism evidence="3 4">
    <name type="scientific">Mycolicibacterium thermoresistibile</name>
    <name type="common">Mycobacterium thermoresistibile</name>
    <dbReference type="NCBI Taxonomy" id="1797"/>
    <lineage>
        <taxon>Bacteria</taxon>
        <taxon>Bacillati</taxon>
        <taxon>Actinomycetota</taxon>
        <taxon>Actinomycetes</taxon>
        <taxon>Mycobacteriales</taxon>
        <taxon>Mycobacteriaceae</taxon>
        <taxon>Mycolicibacterium</taxon>
    </lineage>
</organism>
<accession>A0A100XAT8</accession>
<evidence type="ECO:0000256" key="1">
    <source>
        <dbReference type="SAM" id="MobiDB-lite"/>
    </source>
</evidence>
<dbReference type="CDD" id="cd00093">
    <property type="entry name" value="HTH_XRE"/>
    <property type="match status" value="1"/>
</dbReference>
<evidence type="ECO:0000313" key="4">
    <source>
        <dbReference type="Proteomes" id="UP000069654"/>
    </source>
</evidence>
<evidence type="ECO:0000313" key="3">
    <source>
        <dbReference type="EMBL" id="GAT13171.1"/>
    </source>
</evidence>
<dbReference type="GO" id="GO:0003677">
    <property type="term" value="F:DNA binding"/>
    <property type="evidence" value="ECO:0007669"/>
    <property type="project" value="UniProtKB-KW"/>
</dbReference>
<reference evidence="3 4" key="1">
    <citation type="journal article" date="2016" name="Genome Announc.">
        <title>Draft Genome Sequences of Five Rapidly Growing Mycobacterium Species, M. thermoresistibile, M. fortuitum subsp. acetamidolyticum, M. canariasense, M. brisbanense, and M. novocastrense.</title>
        <authorList>
            <person name="Katahira K."/>
            <person name="Ogura Y."/>
            <person name="Gotoh Y."/>
            <person name="Hayashi T."/>
        </authorList>
    </citation>
    <scope>NUCLEOTIDE SEQUENCE [LARGE SCALE GENOMIC DNA]</scope>
    <source>
        <strain evidence="3 4">JCM6362</strain>
    </source>
</reference>
<dbReference type="OMA" id="DSICQAT"/>
<proteinExistence type="predicted"/>
<keyword evidence="3" id="KW-0238">DNA-binding</keyword>
<gene>
    <name evidence="3" type="ORF">RMCT_0143</name>
</gene>
<dbReference type="EMBL" id="BCTB01000001">
    <property type="protein sequence ID" value="GAT13171.1"/>
    <property type="molecule type" value="Genomic_DNA"/>
</dbReference>
<dbReference type="Proteomes" id="UP000069654">
    <property type="component" value="Unassembled WGS sequence"/>
</dbReference>
<dbReference type="Gene3D" id="1.10.260.40">
    <property type="entry name" value="lambda repressor-like DNA-binding domains"/>
    <property type="match status" value="1"/>
</dbReference>
<dbReference type="AlphaFoldDB" id="A0A100XAT8"/>
<dbReference type="SUPFAM" id="SSF47413">
    <property type="entry name" value="lambda repressor-like DNA-binding domains"/>
    <property type="match status" value="1"/>
</dbReference>
<reference evidence="4" key="2">
    <citation type="submission" date="2016-02" db="EMBL/GenBank/DDBJ databases">
        <title>Draft genome sequence of five rapidly growing Mycobacterium species.</title>
        <authorList>
            <person name="Katahira K."/>
            <person name="Gotou Y."/>
            <person name="Iida K."/>
            <person name="Ogura Y."/>
            <person name="Hayashi T."/>
        </authorList>
    </citation>
    <scope>NUCLEOTIDE SEQUENCE [LARGE SCALE GENOMIC DNA]</scope>
    <source>
        <strain evidence="4">JCM6362</strain>
    </source>
</reference>
<comment type="caution">
    <text evidence="3">The sequence shown here is derived from an EMBL/GenBank/DDBJ whole genome shotgun (WGS) entry which is preliminary data.</text>
</comment>
<feature type="domain" description="HTH cro/C1-type" evidence="2">
    <location>
        <begin position="23"/>
        <end position="77"/>
    </location>
</feature>
<dbReference type="InterPro" id="IPR010982">
    <property type="entry name" value="Lambda_DNA-bd_dom_sf"/>
</dbReference>
<dbReference type="InterPro" id="IPR001387">
    <property type="entry name" value="Cro/C1-type_HTH"/>
</dbReference>